<evidence type="ECO:0008006" key="4">
    <source>
        <dbReference type="Google" id="ProtNLM"/>
    </source>
</evidence>
<evidence type="ECO:0000256" key="1">
    <source>
        <dbReference type="SAM" id="Phobius"/>
    </source>
</evidence>
<dbReference type="AlphaFoldDB" id="A0A1F6B110"/>
<protein>
    <recommendedName>
        <fullName evidence="4">Major facilitator superfamily (MFS) profile domain-containing protein</fullName>
    </recommendedName>
</protein>
<keyword evidence="1" id="KW-0812">Transmembrane</keyword>
<keyword evidence="1" id="KW-0472">Membrane</keyword>
<comment type="caution">
    <text evidence="2">The sequence shown here is derived from an EMBL/GenBank/DDBJ whole genome shotgun (WGS) entry which is preliminary data.</text>
</comment>
<dbReference type="Proteomes" id="UP000176409">
    <property type="component" value="Unassembled WGS sequence"/>
</dbReference>
<proteinExistence type="predicted"/>
<keyword evidence="1" id="KW-1133">Transmembrane helix</keyword>
<dbReference type="SUPFAM" id="SSF103473">
    <property type="entry name" value="MFS general substrate transporter"/>
    <property type="match status" value="1"/>
</dbReference>
<feature type="transmembrane region" description="Helical" evidence="1">
    <location>
        <begin position="12"/>
        <end position="36"/>
    </location>
</feature>
<sequence>MQKEFDNEQRATMSSINSFAGSILFGLVSFLLGFIADSLSPAKAILLLQIVLLVNFFIYWKLFIHDTKNVV</sequence>
<reference evidence="2 3" key="1">
    <citation type="journal article" date="2016" name="Nat. Commun.">
        <title>Thousands of microbial genomes shed light on interconnected biogeochemical processes in an aquifer system.</title>
        <authorList>
            <person name="Anantharaman K."/>
            <person name="Brown C.T."/>
            <person name="Hug L.A."/>
            <person name="Sharon I."/>
            <person name="Castelle C.J."/>
            <person name="Probst A.J."/>
            <person name="Thomas B.C."/>
            <person name="Singh A."/>
            <person name="Wilkins M.J."/>
            <person name="Karaoz U."/>
            <person name="Brodie E.L."/>
            <person name="Williams K.H."/>
            <person name="Hubbard S.S."/>
            <person name="Banfield J.F."/>
        </authorList>
    </citation>
    <scope>NUCLEOTIDE SEQUENCE [LARGE SCALE GENOMIC DNA]</scope>
</reference>
<accession>A0A1F6B110</accession>
<dbReference type="EMBL" id="MFJZ01000028">
    <property type="protein sequence ID" value="OGG30247.1"/>
    <property type="molecule type" value="Genomic_DNA"/>
</dbReference>
<name>A0A1F6B110_9BACT</name>
<gene>
    <name evidence="2" type="ORF">A2973_01110</name>
</gene>
<organism evidence="2 3">
    <name type="scientific">Candidatus Gottesmanbacteria bacterium RIFCSPLOWO2_01_FULL_49_10</name>
    <dbReference type="NCBI Taxonomy" id="1798396"/>
    <lineage>
        <taxon>Bacteria</taxon>
        <taxon>Candidatus Gottesmaniibacteriota</taxon>
    </lineage>
</organism>
<feature type="transmembrane region" description="Helical" evidence="1">
    <location>
        <begin position="42"/>
        <end position="60"/>
    </location>
</feature>
<evidence type="ECO:0000313" key="3">
    <source>
        <dbReference type="Proteomes" id="UP000176409"/>
    </source>
</evidence>
<dbReference type="Gene3D" id="1.20.1250.20">
    <property type="entry name" value="MFS general substrate transporter like domains"/>
    <property type="match status" value="1"/>
</dbReference>
<evidence type="ECO:0000313" key="2">
    <source>
        <dbReference type="EMBL" id="OGG30247.1"/>
    </source>
</evidence>
<dbReference type="InterPro" id="IPR036259">
    <property type="entry name" value="MFS_trans_sf"/>
</dbReference>